<evidence type="ECO:0000256" key="4">
    <source>
        <dbReference type="ARBA" id="ARBA00015552"/>
    </source>
</evidence>
<dbReference type="PROSITE" id="PS51462">
    <property type="entry name" value="NUDIX"/>
    <property type="match status" value="1"/>
</dbReference>
<evidence type="ECO:0000256" key="3">
    <source>
        <dbReference type="ARBA" id="ARBA00011245"/>
    </source>
</evidence>
<comment type="similarity">
    <text evidence="2 6">Belongs to the Nudix hydrolase family. NudJ subfamily.</text>
</comment>
<dbReference type="OrthoDB" id="8594221at2"/>
<dbReference type="EMBL" id="JSUM01000015">
    <property type="protein sequence ID" value="KGQ69673.1"/>
    <property type="molecule type" value="Genomic_DNA"/>
</dbReference>
<evidence type="ECO:0000313" key="8">
    <source>
        <dbReference type="EMBL" id="KGQ69673.1"/>
    </source>
</evidence>
<dbReference type="PROSITE" id="PS00893">
    <property type="entry name" value="NUDIX_BOX"/>
    <property type="match status" value="1"/>
</dbReference>
<protein>
    <recommendedName>
        <fullName evidence="4 6">Phosphatase NudJ</fullName>
        <ecNumber evidence="6">3.6.1.-</ecNumber>
    </recommendedName>
</protein>
<dbReference type="SUPFAM" id="SSF55811">
    <property type="entry name" value="Nudix"/>
    <property type="match status" value="1"/>
</dbReference>
<evidence type="ECO:0000313" key="9">
    <source>
        <dbReference type="Proteomes" id="UP000030380"/>
    </source>
</evidence>
<dbReference type="Proteomes" id="UP000030380">
    <property type="component" value="Unassembled WGS sequence"/>
</dbReference>
<dbReference type="RefSeq" id="WP_034617435.1">
    <property type="nucleotide sequence ID" value="NZ_JSUM01000015.1"/>
</dbReference>
<keyword evidence="6" id="KW-0460">Magnesium</keyword>
<dbReference type="STRING" id="505317.OA57_10450"/>
<accession>A0A0A3AJZ3</accession>
<evidence type="ECO:0000259" key="7">
    <source>
        <dbReference type="PROSITE" id="PS51462"/>
    </source>
</evidence>
<evidence type="ECO:0000256" key="1">
    <source>
        <dbReference type="ARBA" id="ARBA00001946"/>
    </source>
</evidence>
<dbReference type="GO" id="GO:0017111">
    <property type="term" value="F:ribonucleoside triphosphate phosphatase activity"/>
    <property type="evidence" value="ECO:0007669"/>
    <property type="project" value="InterPro"/>
</dbReference>
<dbReference type="InterPro" id="IPR033713">
    <property type="entry name" value="NudJ"/>
</dbReference>
<dbReference type="EC" id="3.6.1.-" evidence="6"/>
<keyword evidence="5 6" id="KW-0378">Hydrolase</keyword>
<proteinExistence type="inferred from homology"/>
<dbReference type="InterPro" id="IPR000086">
    <property type="entry name" value="NUDIX_hydrolase_dom"/>
</dbReference>
<dbReference type="GO" id="GO:0017110">
    <property type="term" value="F:nucleoside diphosphate phosphatase activity"/>
    <property type="evidence" value="ECO:0007669"/>
    <property type="project" value="InterPro"/>
</dbReference>
<dbReference type="Gene3D" id="3.90.79.10">
    <property type="entry name" value="Nucleoside Triphosphate Pyrophosphohydrolase"/>
    <property type="match status" value="1"/>
</dbReference>
<dbReference type="CDD" id="cd03675">
    <property type="entry name" value="NUDIX_Hydrolase"/>
    <property type="match status" value="1"/>
</dbReference>
<reference evidence="8 9" key="1">
    <citation type="submission" date="2014-11" db="EMBL/GenBank/DDBJ databases">
        <title>Draft genome sequence of Chelonobacter oris 1662T, associated with respiratory disease in Hermann's Tortoises.</title>
        <authorList>
            <person name="Kudirkiene E."/>
            <person name="Hansen M.J."/>
            <person name="Bojesen A.M."/>
        </authorList>
    </citation>
    <scope>NUCLEOTIDE SEQUENCE [LARGE SCALE GENOMIC DNA]</scope>
    <source>
        <strain evidence="8 9">1662</strain>
    </source>
</reference>
<dbReference type="PANTHER" id="PTHR43736:SF1">
    <property type="entry name" value="DIHYDRONEOPTERIN TRIPHOSPHATE DIPHOSPHATASE"/>
    <property type="match status" value="1"/>
</dbReference>
<evidence type="ECO:0000256" key="6">
    <source>
        <dbReference type="RuleBase" id="RU364043"/>
    </source>
</evidence>
<comment type="subunit">
    <text evidence="3 6">Monomer.</text>
</comment>
<sequence length="152" mass="17748">MHKPNITVACVVHCQNKFLFVEEWDNGILTLNQPAGHLEKDETLIEAMLRELWEETGIQDVMPDSLLKIYQWRAPLSDTDFLRFTFVLELDHCCEITPHDSDITRGLWLSYSEFQRYIRQTGQGARSPLVAKSIEDYFNQTTYPLNILKTIK</sequence>
<dbReference type="InterPro" id="IPR015797">
    <property type="entry name" value="NUDIX_hydrolase-like_dom_sf"/>
</dbReference>
<comment type="cofactor">
    <cofactor evidence="1 6">
        <name>Mg(2+)</name>
        <dbReference type="ChEBI" id="CHEBI:18420"/>
    </cofactor>
</comment>
<dbReference type="Pfam" id="PF00293">
    <property type="entry name" value="NUDIX"/>
    <property type="match status" value="1"/>
</dbReference>
<feature type="domain" description="Nudix hydrolase" evidence="7">
    <location>
        <begin position="3"/>
        <end position="132"/>
    </location>
</feature>
<organism evidence="8 9">
    <name type="scientific">Chelonobacter oris</name>
    <dbReference type="NCBI Taxonomy" id="505317"/>
    <lineage>
        <taxon>Bacteria</taxon>
        <taxon>Pseudomonadati</taxon>
        <taxon>Pseudomonadota</taxon>
        <taxon>Gammaproteobacteria</taxon>
        <taxon>Pasteurellales</taxon>
        <taxon>Pasteurellaceae</taxon>
        <taxon>Chelonobacter</taxon>
    </lineage>
</organism>
<dbReference type="InterPro" id="IPR020084">
    <property type="entry name" value="NUDIX_hydrolase_CS"/>
</dbReference>
<dbReference type="AlphaFoldDB" id="A0A0A3AJZ3"/>
<dbReference type="PANTHER" id="PTHR43736">
    <property type="entry name" value="ADP-RIBOSE PYROPHOSPHATASE"/>
    <property type="match status" value="1"/>
</dbReference>
<evidence type="ECO:0000256" key="5">
    <source>
        <dbReference type="ARBA" id="ARBA00022801"/>
    </source>
</evidence>
<gene>
    <name evidence="6" type="primary">nudJ</name>
    <name evidence="8" type="ORF">OA57_10450</name>
</gene>
<evidence type="ECO:0000256" key="2">
    <source>
        <dbReference type="ARBA" id="ARBA00007608"/>
    </source>
</evidence>
<keyword evidence="9" id="KW-1185">Reference proteome</keyword>
<comment type="caution">
    <text evidence="8">The sequence shown here is derived from an EMBL/GenBank/DDBJ whole genome shotgun (WGS) entry which is preliminary data.</text>
</comment>
<dbReference type="GO" id="GO:0004787">
    <property type="term" value="F:thiamine diphosphate phosphatase activity"/>
    <property type="evidence" value="ECO:0007669"/>
    <property type="project" value="InterPro"/>
</dbReference>
<name>A0A0A3AJZ3_9PAST</name>